<gene>
    <name evidence="2" type="ORF">G9444_2464</name>
</gene>
<reference evidence="2 3" key="1">
    <citation type="submission" date="2020-03" db="EMBL/GenBank/DDBJ databases">
        <title>Screen low temperature-resistant strains for efficient degradation of petroleum hydrocarbons under the low temperature.</title>
        <authorList>
            <person name="Wang Y."/>
            <person name="Chen J."/>
        </authorList>
    </citation>
    <scope>NUCLEOTIDE SEQUENCE [LARGE SCALE GENOMIC DNA]</scope>
    <source>
        <strain evidence="2 3">KB1</strain>
    </source>
</reference>
<dbReference type="InterPro" id="IPR055849">
    <property type="entry name" value="DUF7426"/>
</dbReference>
<dbReference type="Proteomes" id="UP000502345">
    <property type="component" value="Chromosome"/>
</dbReference>
<evidence type="ECO:0000313" key="2">
    <source>
        <dbReference type="EMBL" id="QIP39708.1"/>
    </source>
</evidence>
<dbReference type="AlphaFoldDB" id="A0A6G9CS41"/>
<feature type="domain" description="DUF7426" evidence="1">
    <location>
        <begin position="2"/>
        <end position="103"/>
    </location>
</feature>
<dbReference type="EMBL" id="CP050124">
    <property type="protein sequence ID" value="QIP39708.1"/>
    <property type="molecule type" value="Genomic_DNA"/>
</dbReference>
<proteinExistence type="predicted"/>
<dbReference type="Pfam" id="PF24201">
    <property type="entry name" value="DUF7426"/>
    <property type="match status" value="1"/>
</dbReference>
<organism evidence="2 3">
    <name type="scientific">Rhodococcus erythropolis</name>
    <name type="common">Arthrobacter picolinophilus</name>
    <dbReference type="NCBI Taxonomy" id="1833"/>
    <lineage>
        <taxon>Bacteria</taxon>
        <taxon>Bacillati</taxon>
        <taxon>Actinomycetota</taxon>
        <taxon>Actinomycetes</taxon>
        <taxon>Mycobacteriales</taxon>
        <taxon>Nocardiaceae</taxon>
        <taxon>Rhodococcus</taxon>
        <taxon>Rhodococcus erythropolis group</taxon>
    </lineage>
</organism>
<sequence length="143" mass="15745">MRDLAELMDPELVLPIGGREFRVSCSARQGLHLVQLLNEKPRLTDEQERDEIVFALGDTYEQMTEAGVSWPKIAVAGRVVMAHYGLGPEAGRMVWESAGGVLAGNPLPPPPNQSRVGATLARRIFQPREPMDRMILAAARTTK</sequence>
<evidence type="ECO:0000259" key="1">
    <source>
        <dbReference type="Pfam" id="PF24201"/>
    </source>
</evidence>
<evidence type="ECO:0000313" key="3">
    <source>
        <dbReference type="Proteomes" id="UP000502345"/>
    </source>
</evidence>
<protein>
    <recommendedName>
        <fullName evidence="1">DUF7426 domain-containing protein</fullName>
    </recommendedName>
</protein>
<accession>A0A6G9CS41</accession>
<name>A0A6G9CS41_RHOER</name>